<dbReference type="EMBL" id="CADIJX010000005">
    <property type="protein sequence ID" value="CAB3675154.1"/>
    <property type="molecule type" value="Genomic_DNA"/>
</dbReference>
<protein>
    <recommendedName>
        <fullName evidence="4">Cytochrome P450</fullName>
    </recommendedName>
</protein>
<proteinExistence type="inferred from homology"/>
<reference evidence="2 3" key="1">
    <citation type="submission" date="2020-04" db="EMBL/GenBank/DDBJ databases">
        <authorList>
            <person name="De Canck E."/>
        </authorList>
    </citation>
    <scope>NUCLEOTIDE SEQUENCE [LARGE SCALE GENOMIC DNA]</scope>
    <source>
        <strain evidence="2 3">LMG 3431</strain>
    </source>
</reference>
<dbReference type="GO" id="GO:0005506">
    <property type="term" value="F:iron ion binding"/>
    <property type="evidence" value="ECO:0007669"/>
    <property type="project" value="InterPro"/>
</dbReference>
<dbReference type="PANTHER" id="PTHR46696:SF1">
    <property type="entry name" value="CYTOCHROME P450 YJIB-RELATED"/>
    <property type="match status" value="1"/>
</dbReference>
<dbReference type="GO" id="GO:0016705">
    <property type="term" value="F:oxidoreductase activity, acting on paired donors, with incorporation or reduction of molecular oxygen"/>
    <property type="evidence" value="ECO:0007669"/>
    <property type="project" value="InterPro"/>
</dbReference>
<keyword evidence="3" id="KW-1185">Reference proteome</keyword>
<dbReference type="InterPro" id="IPR002397">
    <property type="entry name" value="Cyt_P450_B"/>
</dbReference>
<accession>A0A6S6ZH25</accession>
<dbReference type="SUPFAM" id="SSF48264">
    <property type="entry name" value="Cytochrome P450"/>
    <property type="match status" value="1"/>
</dbReference>
<dbReference type="PANTHER" id="PTHR46696">
    <property type="entry name" value="P450, PUTATIVE (EUROFUNG)-RELATED"/>
    <property type="match status" value="1"/>
</dbReference>
<dbReference type="GO" id="GO:0004497">
    <property type="term" value="F:monooxygenase activity"/>
    <property type="evidence" value="ECO:0007669"/>
    <property type="project" value="InterPro"/>
</dbReference>
<dbReference type="GO" id="GO:0020037">
    <property type="term" value="F:heme binding"/>
    <property type="evidence" value="ECO:0007669"/>
    <property type="project" value="InterPro"/>
</dbReference>
<evidence type="ECO:0000256" key="1">
    <source>
        <dbReference type="ARBA" id="ARBA00010617"/>
    </source>
</evidence>
<evidence type="ECO:0008006" key="4">
    <source>
        <dbReference type="Google" id="ProtNLM"/>
    </source>
</evidence>
<dbReference type="InterPro" id="IPR036396">
    <property type="entry name" value="Cyt_P450_sf"/>
</dbReference>
<organism evidence="2 3">
    <name type="scientific">Achromobacter pestifer</name>
    <dbReference type="NCBI Taxonomy" id="1353889"/>
    <lineage>
        <taxon>Bacteria</taxon>
        <taxon>Pseudomonadati</taxon>
        <taxon>Pseudomonadota</taxon>
        <taxon>Betaproteobacteria</taxon>
        <taxon>Burkholderiales</taxon>
        <taxon>Alcaligenaceae</taxon>
        <taxon>Achromobacter</taxon>
    </lineage>
</organism>
<evidence type="ECO:0000313" key="2">
    <source>
        <dbReference type="EMBL" id="CAB3675154.1"/>
    </source>
</evidence>
<name>A0A6S6ZH25_9BURK</name>
<dbReference type="RefSeq" id="WP_175176394.1">
    <property type="nucleotide sequence ID" value="NZ_CADIJX010000005.1"/>
</dbReference>
<evidence type="ECO:0000313" key="3">
    <source>
        <dbReference type="Proteomes" id="UP000494108"/>
    </source>
</evidence>
<dbReference type="Proteomes" id="UP000494108">
    <property type="component" value="Unassembled WGS sequence"/>
</dbReference>
<sequence>MLPVHPLLAVTHADPYPYYAALARETPLYRDDALGLWVASHPDTIQAVMRHPAARVRPPSEPVPPGLFPGPAGALFGRFVRMNDSGLHTRIKTLLAAFIREQGTQPCTPQWPGLPTLDAAAVDGYLTAAPVHAQAAFLGLAPVVQADCAMHIAAFLSALPATANADQIAAGHAAAQALQDCLECLLLAEDAAPALCRLRQDGARADIPVALIAANLAGLLFQSCEAGAGLLGNALVHAGRHGLRKDAPRAATRAVIDHVIRHDPPLHNTRRFLADAITIAGQRIEAGQTVLLVLAAAATVQPDAGWTFGALGHACPGQDLARDHAADALSHLLQAGISPAALASDFRYRPLPNARVPLFAFPKEHTR</sequence>
<gene>
    <name evidence="2" type="ORF">LMG3431_04060</name>
</gene>
<dbReference type="PRINTS" id="PR00359">
    <property type="entry name" value="BP450"/>
</dbReference>
<dbReference type="Gene3D" id="1.10.630.10">
    <property type="entry name" value="Cytochrome P450"/>
    <property type="match status" value="1"/>
</dbReference>
<dbReference type="CDD" id="cd11036">
    <property type="entry name" value="AknT-like"/>
    <property type="match status" value="1"/>
</dbReference>
<dbReference type="AlphaFoldDB" id="A0A6S6ZH25"/>
<comment type="similarity">
    <text evidence="1">Belongs to the cytochrome P450 family.</text>
</comment>